<keyword evidence="5 6" id="KW-0676">Redox-active center</keyword>
<organism evidence="8 9">
    <name type="scientific">Mycobacterium [tuberculosis] TKK-01-0051</name>
    <dbReference type="NCBI Taxonomy" id="1324261"/>
    <lineage>
        <taxon>Bacteria</taxon>
        <taxon>Bacillati</taxon>
        <taxon>Actinomycetota</taxon>
        <taxon>Actinomycetes</taxon>
        <taxon>Mycobacteriales</taxon>
        <taxon>Mycobacteriaceae</taxon>
        <taxon>Mycobacterium</taxon>
        <taxon>Mycobacterium avium complex (MAC)</taxon>
    </lineage>
</organism>
<dbReference type="InterPro" id="IPR018219">
    <property type="entry name" value="Tpx_CS"/>
</dbReference>
<dbReference type="InterPro" id="IPR050455">
    <property type="entry name" value="Tpx_Peroxidase_subfamily"/>
</dbReference>
<evidence type="ECO:0000256" key="1">
    <source>
        <dbReference type="ARBA" id="ARBA00022559"/>
    </source>
</evidence>
<gene>
    <name evidence="6" type="primary">tpx</name>
    <name evidence="8" type="ORF">K875_03051</name>
</gene>
<dbReference type="PATRIC" id="fig|1324261.3.peg.3072"/>
<evidence type="ECO:0000313" key="8">
    <source>
        <dbReference type="EMBL" id="KBZ62130.1"/>
    </source>
</evidence>
<dbReference type="AlphaFoldDB" id="A0A051TZ83"/>
<dbReference type="CDD" id="cd03014">
    <property type="entry name" value="PRX_Atyp2cys"/>
    <property type="match status" value="1"/>
</dbReference>
<sequence>MGPARTLPHGDHSGLGRLLPMAQITLRGNPINTVGELPAVGSKAPAFSLVGGDLAPVSSDQFGGKPLVLNIFPSIDTPVCAASVRTFNERAAGGGATVVNVSKDLPFAQARFCGAEGIENVKSGSAFRDSFGEDYGVTITDGPMAGLLARAIVVIGADGNVAYTELVPEIAQEPNYDAALAAAG</sequence>
<comment type="caution">
    <text evidence="8">The sequence shown here is derived from an EMBL/GenBank/DDBJ whole genome shotgun (WGS) entry which is preliminary data.</text>
</comment>
<dbReference type="NCBIfam" id="NF001808">
    <property type="entry name" value="PRK00522.1"/>
    <property type="match status" value="1"/>
</dbReference>
<dbReference type="PROSITE" id="PS01265">
    <property type="entry name" value="TPX"/>
    <property type="match status" value="1"/>
</dbReference>
<accession>A0A051TZ83</accession>
<evidence type="ECO:0000313" key="9">
    <source>
        <dbReference type="Proteomes" id="UP000025947"/>
    </source>
</evidence>
<evidence type="ECO:0000256" key="4">
    <source>
        <dbReference type="ARBA" id="ARBA00023157"/>
    </source>
</evidence>
<feature type="active site" description="Cysteine sulfenic acid (-SOH) intermediate" evidence="6">
    <location>
        <position position="80"/>
    </location>
</feature>
<evidence type="ECO:0000256" key="5">
    <source>
        <dbReference type="ARBA" id="ARBA00023284"/>
    </source>
</evidence>
<dbReference type="Gene3D" id="3.40.30.10">
    <property type="entry name" value="Glutaredoxin"/>
    <property type="match status" value="1"/>
</dbReference>
<reference evidence="8 9" key="1">
    <citation type="submission" date="2014-04" db="EMBL/GenBank/DDBJ databases">
        <title>The Genome Sequence of Mycobacterium tuberculosis TKK-01-0051.</title>
        <authorList>
            <consortium name="The Broad Institute Genomics Platform"/>
            <consortium name="The Broad Institute Genome Sequencing Center for Infectious Disease"/>
            <person name="Earl A.M."/>
            <person name="Cohen K."/>
            <person name="Pym A."/>
            <person name="Bishai W."/>
            <person name="Maharaj K."/>
            <person name="Desjardins C."/>
            <person name="Abeel T."/>
            <person name="Young S."/>
            <person name="Zeng Q."/>
            <person name="Gargeya S."/>
            <person name="Abouelleil A."/>
            <person name="Alvarado L."/>
            <person name="Chapman S.B."/>
            <person name="Gainer-Dewar J."/>
            <person name="Goldberg J."/>
            <person name="Griggs A."/>
            <person name="Gujja S."/>
            <person name="Hansen M."/>
            <person name="Howarth C."/>
            <person name="Imamovic A."/>
            <person name="Larimer J."/>
            <person name="Murphy C."/>
            <person name="Naylor J."/>
            <person name="Pearson M."/>
            <person name="Poon T.W."/>
            <person name="Priest M."/>
            <person name="Roberts A."/>
            <person name="Saif S."/>
            <person name="Shea T."/>
            <person name="Sykes S."/>
            <person name="Wortman J."/>
            <person name="Nusbaum C."/>
            <person name="Birren B."/>
        </authorList>
    </citation>
    <scope>NUCLEOTIDE SEQUENCE [LARGE SCALE GENOMIC DNA]</scope>
    <source>
        <strain evidence="8 9">TKK-01-0051</strain>
    </source>
</reference>
<dbReference type="SUPFAM" id="SSF52833">
    <property type="entry name" value="Thioredoxin-like"/>
    <property type="match status" value="1"/>
</dbReference>
<feature type="domain" description="Thioredoxin" evidence="7">
    <location>
        <begin position="38"/>
        <end position="184"/>
    </location>
</feature>
<dbReference type="InterPro" id="IPR036249">
    <property type="entry name" value="Thioredoxin-like_sf"/>
</dbReference>
<dbReference type="InterPro" id="IPR013740">
    <property type="entry name" value="Redoxin"/>
</dbReference>
<comment type="subunit">
    <text evidence="6">Homodimer.</text>
</comment>
<evidence type="ECO:0000256" key="2">
    <source>
        <dbReference type="ARBA" id="ARBA00022862"/>
    </source>
</evidence>
<dbReference type="HAMAP" id="MF_00269">
    <property type="entry name" value="Tpx"/>
    <property type="match status" value="1"/>
</dbReference>
<keyword evidence="4" id="KW-1015">Disulfide bond</keyword>
<keyword evidence="9" id="KW-1185">Reference proteome</keyword>
<keyword evidence="3 6" id="KW-0560">Oxidoreductase</keyword>
<comment type="caution">
    <text evidence="6">Lacks conserved residue(s) required for the propagation of feature annotation.</text>
</comment>
<keyword evidence="1 6" id="KW-0575">Peroxidase</keyword>
<dbReference type="InterPro" id="IPR002065">
    <property type="entry name" value="TPX"/>
</dbReference>
<name>A0A051TZ83_9MYCO</name>
<dbReference type="PROSITE" id="PS51352">
    <property type="entry name" value="THIOREDOXIN_2"/>
    <property type="match status" value="1"/>
</dbReference>
<dbReference type="EC" id="1.11.1.24" evidence="6"/>
<protein>
    <recommendedName>
        <fullName evidence="6">Thiol peroxidase</fullName>
        <shortName evidence="6">Tpx</shortName>
        <ecNumber evidence="6">1.11.1.24</ecNumber>
    </recommendedName>
    <alternativeName>
        <fullName evidence="6">Peroxiredoxin tpx</fullName>
        <shortName evidence="6">Prx</shortName>
    </alternativeName>
    <alternativeName>
        <fullName evidence="6">Thioredoxin peroxidase</fullName>
    </alternativeName>
    <alternativeName>
        <fullName evidence="6">Thioredoxin-dependent peroxiredoxin</fullName>
    </alternativeName>
</protein>
<dbReference type="PANTHER" id="PTHR43110:SF1">
    <property type="entry name" value="THIOL PEROXIDASE"/>
    <property type="match status" value="1"/>
</dbReference>
<comment type="similarity">
    <text evidence="6">Belongs to the peroxiredoxin family. Tpx subfamily.</text>
</comment>
<comment type="function">
    <text evidence="6">Thiol-specific peroxidase that catalyzes the reduction of hydrogen peroxide and organic hydroperoxides to water and alcohols, respectively. Plays a role in cell protection against oxidative stress by detoxifying peroxides.</text>
</comment>
<keyword evidence="2 6" id="KW-0049">Antioxidant</keyword>
<evidence type="ECO:0000256" key="6">
    <source>
        <dbReference type="HAMAP-Rule" id="MF_00269"/>
    </source>
</evidence>
<proteinExistence type="inferred from homology"/>
<dbReference type="PANTHER" id="PTHR43110">
    <property type="entry name" value="THIOL PEROXIDASE"/>
    <property type="match status" value="1"/>
</dbReference>
<dbReference type="GO" id="GO:0008379">
    <property type="term" value="F:thioredoxin peroxidase activity"/>
    <property type="evidence" value="ECO:0007669"/>
    <property type="project" value="UniProtKB-UniRule"/>
</dbReference>
<comment type="catalytic activity">
    <reaction evidence="6">
        <text>a hydroperoxide + [thioredoxin]-dithiol = an alcohol + [thioredoxin]-disulfide + H2O</text>
        <dbReference type="Rhea" id="RHEA:62620"/>
        <dbReference type="Rhea" id="RHEA-COMP:10698"/>
        <dbReference type="Rhea" id="RHEA-COMP:10700"/>
        <dbReference type="ChEBI" id="CHEBI:15377"/>
        <dbReference type="ChEBI" id="CHEBI:29950"/>
        <dbReference type="ChEBI" id="CHEBI:30879"/>
        <dbReference type="ChEBI" id="CHEBI:35924"/>
        <dbReference type="ChEBI" id="CHEBI:50058"/>
        <dbReference type="EC" id="1.11.1.24"/>
    </reaction>
</comment>
<dbReference type="HOGENOM" id="CLU_042529_12_2_11"/>
<evidence type="ECO:0000256" key="3">
    <source>
        <dbReference type="ARBA" id="ARBA00023002"/>
    </source>
</evidence>
<dbReference type="Pfam" id="PF08534">
    <property type="entry name" value="Redoxin"/>
    <property type="match status" value="1"/>
</dbReference>
<evidence type="ECO:0000259" key="7">
    <source>
        <dbReference type="PROSITE" id="PS51352"/>
    </source>
</evidence>
<dbReference type="Proteomes" id="UP000025947">
    <property type="component" value="Unassembled WGS sequence"/>
</dbReference>
<dbReference type="InterPro" id="IPR013766">
    <property type="entry name" value="Thioredoxin_domain"/>
</dbReference>
<dbReference type="EMBL" id="JLXW01000008">
    <property type="protein sequence ID" value="KBZ62130.1"/>
    <property type="molecule type" value="Genomic_DNA"/>
</dbReference>